<dbReference type="InterPro" id="IPR000086">
    <property type="entry name" value="NUDIX_hydrolase_dom"/>
</dbReference>
<dbReference type="GO" id="GO:0005737">
    <property type="term" value="C:cytoplasm"/>
    <property type="evidence" value="ECO:0007669"/>
    <property type="project" value="TreeGrafter"/>
</dbReference>
<dbReference type="CDD" id="cd04666">
    <property type="entry name" value="NUDIX_DIPP2_like_Nudt4"/>
    <property type="match status" value="1"/>
</dbReference>
<dbReference type="GO" id="GO:1901911">
    <property type="term" value="P:adenosine 5'-(hexahydrogen pentaphosphate) catabolic process"/>
    <property type="evidence" value="ECO:0007669"/>
    <property type="project" value="TreeGrafter"/>
</dbReference>
<reference evidence="9" key="1">
    <citation type="journal article" date="2013" name="Genome Announc.">
        <title>Draft genome sequence of the basidiomycetous yeast-like fungus Pseudozyma hubeiensis SY62, which produces an abundant amount of the biosurfactant mannosylerythritol lipids.</title>
        <authorList>
            <person name="Konishi M."/>
            <person name="Hatada Y."/>
            <person name="Horiuchi J."/>
        </authorList>
    </citation>
    <scope>NUCLEOTIDE SEQUENCE [LARGE SCALE GENOMIC DNA]</scope>
    <source>
        <strain evidence="9">SY62</strain>
    </source>
</reference>
<comment type="similarity">
    <text evidence="5">Belongs to the Nudix hydrolase family.</text>
</comment>
<evidence type="ECO:0000256" key="6">
    <source>
        <dbReference type="SAM" id="MobiDB-lite"/>
    </source>
</evidence>
<evidence type="ECO:0000313" key="9">
    <source>
        <dbReference type="Proteomes" id="UP000014071"/>
    </source>
</evidence>
<protein>
    <recommendedName>
        <fullName evidence="7">Nudix hydrolase domain-containing protein</fullName>
    </recommendedName>
</protein>
<dbReference type="GO" id="GO:1901909">
    <property type="term" value="P:diadenosine hexaphosphate catabolic process"/>
    <property type="evidence" value="ECO:0007669"/>
    <property type="project" value="TreeGrafter"/>
</dbReference>
<evidence type="ECO:0000256" key="4">
    <source>
        <dbReference type="ARBA" id="ARBA00022842"/>
    </source>
</evidence>
<sequence length="199" mass="22049">MNASTGFPFLTTKTSFQSIKTMVKPREVAVAIPVEILPDPHSSSTSNITADRLRIHLVSSRKHATRYVLPKGGVEAGETSRQAAVRELWEEAGIRGVVDSSTAVTISRTTSAEMTVDDHKPHKNSPAKHADEPGFVPRARYTGHEVPLASENAISDDWPEAHERHRKTLTVQEADKALAWRQDIHTIFTRWVSGIPQDK</sequence>
<dbReference type="GO" id="GO:0034432">
    <property type="term" value="F:bis(5'-adenosyl)-pentaphosphatase activity"/>
    <property type="evidence" value="ECO:0007669"/>
    <property type="project" value="TreeGrafter"/>
</dbReference>
<dbReference type="GeneID" id="24109825"/>
<accession>R9P6J6</accession>
<dbReference type="HOGENOM" id="CLU_097772_0_0_1"/>
<evidence type="ECO:0000256" key="1">
    <source>
        <dbReference type="ARBA" id="ARBA00001946"/>
    </source>
</evidence>
<comment type="cofactor">
    <cofactor evidence="1">
        <name>Mg(2+)</name>
        <dbReference type="ChEBI" id="CHEBI:18420"/>
    </cofactor>
</comment>
<dbReference type="EMBL" id="DF238808">
    <property type="protein sequence ID" value="GAC96959.1"/>
    <property type="molecule type" value="Genomic_DNA"/>
</dbReference>
<dbReference type="InterPro" id="IPR020476">
    <property type="entry name" value="Nudix_hydrolase"/>
</dbReference>
<feature type="domain" description="Nudix hydrolase" evidence="7">
    <location>
        <begin position="25"/>
        <end position="182"/>
    </location>
</feature>
<dbReference type="PANTHER" id="PTHR12629:SF0">
    <property type="entry name" value="DIPHOSPHOINOSITOL-POLYPHOSPHATE DIPHOSPHATASE"/>
    <property type="match status" value="1"/>
</dbReference>
<dbReference type="STRING" id="1305764.R9P6J6"/>
<keyword evidence="4" id="KW-0460">Magnesium</keyword>
<evidence type="ECO:0000259" key="7">
    <source>
        <dbReference type="PROSITE" id="PS51462"/>
    </source>
</evidence>
<dbReference type="OrthoDB" id="2011998at2759"/>
<evidence type="ECO:0000256" key="2">
    <source>
        <dbReference type="ARBA" id="ARBA00022723"/>
    </source>
</evidence>
<dbReference type="GO" id="GO:0046872">
    <property type="term" value="F:metal ion binding"/>
    <property type="evidence" value="ECO:0007669"/>
    <property type="project" value="UniProtKB-KW"/>
</dbReference>
<name>R9P6J6_PSEHS</name>
<organism evidence="8 9">
    <name type="scientific">Pseudozyma hubeiensis (strain SY62)</name>
    <name type="common">Yeast</name>
    <dbReference type="NCBI Taxonomy" id="1305764"/>
    <lineage>
        <taxon>Eukaryota</taxon>
        <taxon>Fungi</taxon>
        <taxon>Dikarya</taxon>
        <taxon>Basidiomycota</taxon>
        <taxon>Ustilaginomycotina</taxon>
        <taxon>Ustilaginomycetes</taxon>
        <taxon>Ustilaginales</taxon>
        <taxon>Ustilaginaceae</taxon>
        <taxon>Pseudozyma</taxon>
    </lineage>
</organism>
<dbReference type="InterPro" id="IPR015797">
    <property type="entry name" value="NUDIX_hydrolase-like_dom_sf"/>
</dbReference>
<dbReference type="eggNOG" id="KOG2839">
    <property type="taxonomic scope" value="Eukaryota"/>
</dbReference>
<dbReference type="SUPFAM" id="SSF55811">
    <property type="entry name" value="Nudix"/>
    <property type="match status" value="1"/>
</dbReference>
<dbReference type="Proteomes" id="UP000014071">
    <property type="component" value="Unassembled WGS sequence"/>
</dbReference>
<dbReference type="Gene3D" id="3.90.79.10">
    <property type="entry name" value="Nucleoside Triphosphate Pyrophosphohydrolase"/>
    <property type="match status" value="1"/>
</dbReference>
<dbReference type="GO" id="GO:0000298">
    <property type="term" value="F:endopolyphosphatase activity"/>
    <property type="evidence" value="ECO:0007669"/>
    <property type="project" value="TreeGrafter"/>
</dbReference>
<keyword evidence="3 5" id="KW-0378">Hydrolase</keyword>
<dbReference type="PANTHER" id="PTHR12629">
    <property type="entry name" value="DIPHOSPHOINOSITOL POLYPHOSPHATE PHOSPHOHYDROLASE"/>
    <property type="match status" value="1"/>
</dbReference>
<keyword evidence="2" id="KW-0479">Metal-binding</keyword>
<dbReference type="AlphaFoldDB" id="R9P6J6"/>
<dbReference type="GO" id="GO:0005634">
    <property type="term" value="C:nucleus"/>
    <property type="evidence" value="ECO:0007669"/>
    <property type="project" value="TreeGrafter"/>
</dbReference>
<dbReference type="Pfam" id="PF00293">
    <property type="entry name" value="NUDIX"/>
    <property type="match status" value="1"/>
</dbReference>
<feature type="region of interest" description="Disordered" evidence="6">
    <location>
        <begin position="112"/>
        <end position="135"/>
    </location>
</feature>
<evidence type="ECO:0000256" key="5">
    <source>
        <dbReference type="RuleBase" id="RU003476"/>
    </source>
</evidence>
<dbReference type="GO" id="GO:1901907">
    <property type="term" value="P:diadenosine pentaphosphate catabolic process"/>
    <property type="evidence" value="ECO:0007669"/>
    <property type="project" value="TreeGrafter"/>
</dbReference>
<dbReference type="InterPro" id="IPR020084">
    <property type="entry name" value="NUDIX_hydrolase_CS"/>
</dbReference>
<dbReference type="RefSeq" id="XP_012190546.1">
    <property type="nucleotide sequence ID" value="XM_012335156.1"/>
</dbReference>
<evidence type="ECO:0000256" key="3">
    <source>
        <dbReference type="ARBA" id="ARBA00022801"/>
    </source>
</evidence>
<dbReference type="InterPro" id="IPR047198">
    <property type="entry name" value="DDP-like_NUDIX"/>
</dbReference>
<dbReference type="PRINTS" id="PR00502">
    <property type="entry name" value="NUDIXFAMILY"/>
</dbReference>
<dbReference type="PROSITE" id="PS51462">
    <property type="entry name" value="NUDIX"/>
    <property type="match status" value="1"/>
</dbReference>
<dbReference type="GO" id="GO:0008486">
    <property type="term" value="F:diphosphoinositol-polyphosphate diphosphatase activity"/>
    <property type="evidence" value="ECO:0007669"/>
    <property type="project" value="TreeGrafter"/>
</dbReference>
<dbReference type="GO" id="GO:0034431">
    <property type="term" value="F:bis(5'-adenosyl)-hexaphosphatase activity"/>
    <property type="evidence" value="ECO:0007669"/>
    <property type="project" value="TreeGrafter"/>
</dbReference>
<keyword evidence="9" id="KW-1185">Reference proteome</keyword>
<proteinExistence type="inferred from homology"/>
<evidence type="ECO:0000313" key="8">
    <source>
        <dbReference type="EMBL" id="GAC96959.1"/>
    </source>
</evidence>
<dbReference type="GO" id="GO:0071543">
    <property type="term" value="P:diphosphoinositol polyphosphate metabolic process"/>
    <property type="evidence" value="ECO:0007669"/>
    <property type="project" value="TreeGrafter"/>
</dbReference>
<gene>
    <name evidence="8" type="ORF">PHSY_004543</name>
</gene>
<dbReference type="PROSITE" id="PS00893">
    <property type="entry name" value="NUDIX_BOX"/>
    <property type="match status" value="1"/>
</dbReference>